<protein>
    <submittedName>
        <fullName evidence="2">Uncharacterized protein</fullName>
    </submittedName>
</protein>
<proteinExistence type="predicted"/>
<evidence type="ECO:0000256" key="1">
    <source>
        <dbReference type="SAM" id="SignalP"/>
    </source>
</evidence>
<dbReference type="EMBL" id="JAKWBL010000001">
    <property type="protein sequence ID" value="MCH5597474.1"/>
    <property type="molecule type" value="Genomic_DNA"/>
</dbReference>
<dbReference type="RefSeq" id="WP_240826859.1">
    <property type="nucleotide sequence ID" value="NZ_JAKWBL010000001.1"/>
</dbReference>
<evidence type="ECO:0000313" key="3">
    <source>
        <dbReference type="Proteomes" id="UP001202248"/>
    </source>
</evidence>
<organism evidence="2 3">
    <name type="scientific">Niabella ginsengisoli</name>
    <dbReference type="NCBI Taxonomy" id="522298"/>
    <lineage>
        <taxon>Bacteria</taxon>
        <taxon>Pseudomonadati</taxon>
        <taxon>Bacteroidota</taxon>
        <taxon>Chitinophagia</taxon>
        <taxon>Chitinophagales</taxon>
        <taxon>Chitinophagaceae</taxon>
        <taxon>Niabella</taxon>
    </lineage>
</organism>
<reference evidence="2 3" key="1">
    <citation type="submission" date="2022-02" db="EMBL/GenBank/DDBJ databases">
        <authorList>
            <person name="Min J."/>
        </authorList>
    </citation>
    <scope>NUCLEOTIDE SEQUENCE [LARGE SCALE GENOMIC DNA]</scope>
    <source>
        <strain evidence="2 3">GR10-1</strain>
    </source>
</reference>
<dbReference type="Proteomes" id="UP001202248">
    <property type="component" value="Unassembled WGS sequence"/>
</dbReference>
<sequence length="270" mass="31251">MKNLILLFTVLTLFSNCNNLQAQKQTDFVLSNEEIIYSFETKSGKKMVLVKDKNNAYMQYRFGSQNKIELEFPTEKTKESWQKFEYNSYWRGGGVENSGMEIDNLQFSNNGYTYLVYRTYFAEGEKNAAGIIITDSKGKEIRINGMPETIQGCICNLEHTRNDRKNRYWIIFLKKIRKQITMRTLFIIFLLAAATQTYAQNQRLYKGTINGTLKVTLYLEGLDEGTNADRILGAYIYENQNEYILLNGYRNKDGNIVLVEQATANFSGVF</sequence>
<feature type="signal peptide" evidence="1">
    <location>
        <begin position="1"/>
        <end position="22"/>
    </location>
</feature>
<comment type="caution">
    <text evidence="2">The sequence shown here is derived from an EMBL/GenBank/DDBJ whole genome shotgun (WGS) entry which is preliminary data.</text>
</comment>
<keyword evidence="3" id="KW-1185">Reference proteome</keyword>
<keyword evidence="1" id="KW-0732">Signal</keyword>
<feature type="chain" id="PRO_5045915727" evidence="1">
    <location>
        <begin position="23"/>
        <end position="270"/>
    </location>
</feature>
<evidence type="ECO:0000313" key="2">
    <source>
        <dbReference type="EMBL" id="MCH5597474.1"/>
    </source>
</evidence>
<name>A0ABS9SGI1_9BACT</name>
<gene>
    <name evidence="2" type="ORF">MKP09_05930</name>
</gene>
<accession>A0ABS9SGI1</accession>